<evidence type="ECO:0000313" key="2">
    <source>
        <dbReference type="EMBL" id="PUZ40663.1"/>
    </source>
</evidence>
<feature type="region of interest" description="Disordered" evidence="1">
    <location>
        <begin position="1"/>
        <end position="168"/>
    </location>
</feature>
<feature type="compositionally biased region" description="Basic residues" evidence="1">
    <location>
        <begin position="21"/>
        <end position="34"/>
    </location>
</feature>
<dbReference type="Proteomes" id="UP000244336">
    <property type="component" value="Chromosome 9"/>
</dbReference>
<accession>A0A2T7CBN9</accession>
<feature type="compositionally biased region" description="Basic and acidic residues" evidence="1">
    <location>
        <begin position="58"/>
        <end position="68"/>
    </location>
</feature>
<reference evidence="2 3" key="1">
    <citation type="submission" date="2018-04" db="EMBL/GenBank/DDBJ databases">
        <title>WGS assembly of Panicum hallii var. hallii HAL2.</title>
        <authorList>
            <person name="Lovell J."/>
            <person name="Jenkins J."/>
            <person name="Lowry D."/>
            <person name="Mamidi S."/>
            <person name="Sreedasyam A."/>
            <person name="Weng X."/>
            <person name="Barry K."/>
            <person name="Bonette J."/>
            <person name="Campitelli B."/>
            <person name="Daum C."/>
            <person name="Gordon S."/>
            <person name="Gould B."/>
            <person name="Lipzen A."/>
            <person name="MacQueen A."/>
            <person name="Palacio-Mejia J."/>
            <person name="Plott C."/>
            <person name="Shakirov E."/>
            <person name="Shu S."/>
            <person name="Yoshinaga Y."/>
            <person name="Zane M."/>
            <person name="Rokhsar D."/>
            <person name="Grimwood J."/>
            <person name="Schmutz J."/>
            <person name="Juenger T."/>
        </authorList>
    </citation>
    <scope>NUCLEOTIDE SEQUENCE [LARGE SCALE GENOMIC DNA]</scope>
    <source>
        <strain evidence="3">cv. HAL2</strain>
    </source>
</reference>
<feature type="compositionally biased region" description="Polar residues" evidence="1">
    <location>
        <begin position="91"/>
        <end position="101"/>
    </location>
</feature>
<dbReference type="Gramene" id="PUZ40663">
    <property type="protein sequence ID" value="PUZ40663"/>
    <property type="gene ID" value="GQ55_9G442100"/>
</dbReference>
<proteinExistence type="predicted"/>
<feature type="compositionally biased region" description="Low complexity" evidence="1">
    <location>
        <begin position="69"/>
        <end position="84"/>
    </location>
</feature>
<dbReference type="EMBL" id="CM009757">
    <property type="protein sequence ID" value="PUZ40663.1"/>
    <property type="molecule type" value="Genomic_DNA"/>
</dbReference>
<evidence type="ECO:0000256" key="1">
    <source>
        <dbReference type="SAM" id="MobiDB-lite"/>
    </source>
</evidence>
<evidence type="ECO:0000313" key="3">
    <source>
        <dbReference type="Proteomes" id="UP000244336"/>
    </source>
</evidence>
<keyword evidence="3" id="KW-1185">Reference proteome</keyword>
<dbReference type="AlphaFoldDB" id="A0A2T7CBN9"/>
<feature type="compositionally biased region" description="Polar residues" evidence="1">
    <location>
        <begin position="1"/>
        <end position="11"/>
    </location>
</feature>
<organism evidence="2 3">
    <name type="scientific">Panicum hallii var. hallii</name>
    <dbReference type="NCBI Taxonomy" id="1504633"/>
    <lineage>
        <taxon>Eukaryota</taxon>
        <taxon>Viridiplantae</taxon>
        <taxon>Streptophyta</taxon>
        <taxon>Embryophyta</taxon>
        <taxon>Tracheophyta</taxon>
        <taxon>Spermatophyta</taxon>
        <taxon>Magnoliopsida</taxon>
        <taxon>Liliopsida</taxon>
        <taxon>Poales</taxon>
        <taxon>Poaceae</taxon>
        <taxon>PACMAD clade</taxon>
        <taxon>Panicoideae</taxon>
        <taxon>Panicodae</taxon>
        <taxon>Paniceae</taxon>
        <taxon>Panicinae</taxon>
        <taxon>Panicum</taxon>
        <taxon>Panicum sect. Panicum</taxon>
    </lineage>
</organism>
<sequence length="209" mass="23063">MLASSTSSTEQAHPRQSALRRGTRIVARRGRRRPGMYMHGRAPLKGSTNASRCVGEVGEWRGSRRERTTTSSVPAPAARPARGTRAAKRNVTPTLAPSTCSMDCLAAPAWPPRRSPSSSALRRRARGQGPGSWHDDSKRPLPVARRPGPTRLSRRRSELNWLPRGTPRRSSDLGSYIGSFTVNFILPVDICCCTALEFLRGNDFLFCRL</sequence>
<name>A0A2T7CBN9_9POAL</name>
<protein>
    <submittedName>
        <fullName evidence="2">Uncharacterized protein</fullName>
    </submittedName>
</protein>
<gene>
    <name evidence="2" type="ORF">GQ55_9G442100</name>
</gene>